<proteinExistence type="predicted"/>
<feature type="transmembrane region" description="Helical" evidence="1">
    <location>
        <begin position="144"/>
        <end position="162"/>
    </location>
</feature>
<feature type="transmembrane region" description="Helical" evidence="1">
    <location>
        <begin position="200"/>
        <end position="221"/>
    </location>
</feature>
<protein>
    <submittedName>
        <fullName evidence="2">Uncharacterized protein</fullName>
    </submittedName>
</protein>
<feature type="transmembrane region" description="Helical" evidence="1">
    <location>
        <begin position="82"/>
        <end position="105"/>
    </location>
</feature>
<feature type="transmembrane region" description="Helical" evidence="1">
    <location>
        <begin position="227"/>
        <end position="248"/>
    </location>
</feature>
<reference evidence="2" key="1">
    <citation type="submission" date="2020-08" db="EMBL/GenBank/DDBJ databases">
        <title>Ramlibacter sp. GTP1 16S ribosomal RNA gene genome sequencing and assembly.</title>
        <authorList>
            <person name="Kang M."/>
        </authorList>
    </citation>
    <scope>NUCLEOTIDE SEQUENCE</scope>
    <source>
        <strain evidence="2">GTP1</strain>
    </source>
</reference>
<feature type="transmembrane region" description="Helical" evidence="1">
    <location>
        <begin position="168"/>
        <end position="188"/>
    </location>
</feature>
<keyword evidence="1" id="KW-0812">Transmembrane</keyword>
<keyword evidence="3" id="KW-1185">Reference proteome</keyword>
<evidence type="ECO:0000256" key="1">
    <source>
        <dbReference type="SAM" id="Phobius"/>
    </source>
</evidence>
<feature type="transmembrane region" description="Helical" evidence="1">
    <location>
        <begin position="54"/>
        <end position="76"/>
    </location>
</feature>
<name>A0A923S3X1_9BURK</name>
<sequence>MLLFKLGLVALSVMLSTLAARRFGHRVGGALAGMPMIAAPIMAILLIDQGVAQVRAIALATLACLPATILHIVTFAKAAARFTWPVCLALALGGFLVAGVALAAVQMPPWAVCLVAVASPAAGLWHAAHHSGPPARAGVPRIEFGLRIAAAVGMAAAIILGADAFPPAVSGLLLAVPITGTVLPCFTLPRYGAAATASLMTGFLQGLHGFAAFFVALYWGLAAMHPAAAFCVALAAALGVALAMQAGVRLAQRPPA</sequence>
<feature type="transmembrane region" description="Helical" evidence="1">
    <location>
        <begin position="29"/>
        <end position="47"/>
    </location>
</feature>
<evidence type="ECO:0000313" key="2">
    <source>
        <dbReference type="EMBL" id="MBC5766895.1"/>
    </source>
</evidence>
<organism evidence="2 3">
    <name type="scientific">Ramlibacter albus</name>
    <dbReference type="NCBI Taxonomy" id="2079448"/>
    <lineage>
        <taxon>Bacteria</taxon>
        <taxon>Pseudomonadati</taxon>
        <taxon>Pseudomonadota</taxon>
        <taxon>Betaproteobacteria</taxon>
        <taxon>Burkholderiales</taxon>
        <taxon>Comamonadaceae</taxon>
        <taxon>Ramlibacter</taxon>
    </lineage>
</organism>
<gene>
    <name evidence="2" type="ORF">H8R02_20685</name>
</gene>
<dbReference type="EMBL" id="JACORU010000008">
    <property type="protein sequence ID" value="MBC5766895.1"/>
    <property type="molecule type" value="Genomic_DNA"/>
</dbReference>
<dbReference type="Proteomes" id="UP000596827">
    <property type="component" value="Unassembled WGS sequence"/>
</dbReference>
<evidence type="ECO:0000313" key="3">
    <source>
        <dbReference type="Proteomes" id="UP000596827"/>
    </source>
</evidence>
<dbReference type="AlphaFoldDB" id="A0A923S3X1"/>
<comment type="caution">
    <text evidence="2">The sequence shown here is derived from an EMBL/GenBank/DDBJ whole genome shotgun (WGS) entry which is preliminary data.</text>
</comment>
<keyword evidence="1" id="KW-0472">Membrane</keyword>
<accession>A0A923S3X1</accession>
<dbReference type="RefSeq" id="WP_187083387.1">
    <property type="nucleotide sequence ID" value="NZ_JACORU010000008.1"/>
</dbReference>
<keyword evidence="1" id="KW-1133">Transmembrane helix</keyword>